<organism evidence="3 4">
    <name type="scientific">Schleiferia thermophila</name>
    <dbReference type="NCBI Taxonomy" id="884107"/>
    <lineage>
        <taxon>Bacteria</taxon>
        <taxon>Pseudomonadati</taxon>
        <taxon>Bacteroidota</taxon>
        <taxon>Flavobacteriia</taxon>
        <taxon>Flavobacteriales</taxon>
        <taxon>Schleiferiaceae</taxon>
        <taxon>Schleiferia</taxon>
    </lineage>
</organism>
<evidence type="ECO:0000313" key="4">
    <source>
        <dbReference type="Proteomes" id="UP000253517"/>
    </source>
</evidence>
<comment type="caution">
    <text evidence="3">The sequence shown here is derived from an EMBL/GenBank/DDBJ whole genome shotgun (WGS) entry which is preliminary data.</text>
</comment>
<evidence type="ECO:0000313" key="3">
    <source>
        <dbReference type="EMBL" id="RCX03340.1"/>
    </source>
</evidence>
<dbReference type="SUPFAM" id="SSF101874">
    <property type="entry name" value="YceI-like"/>
    <property type="match status" value="1"/>
</dbReference>
<dbReference type="Gene3D" id="2.40.128.110">
    <property type="entry name" value="Lipid/polyisoprenoid-binding, YceI-like"/>
    <property type="match status" value="1"/>
</dbReference>
<dbReference type="EMBL" id="QPJS01000003">
    <property type="protein sequence ID" value="RCX03340.1"/>
    <property type="molecule type" value="Genomic_DNA"/>
</dbReference>
<dbReference type="RefSeq" id="WP_037358706.1">
    <property type="nucleotide sequence ID" value="NZ_BHZF01000003.1"/>
</dbReference>
<evidence type="ECO:0000259" key="2">
    <source>
        <dbReference type="SMART" id="SM00867"/>
    </source>
</evidence>
<dbReference type="InterPro" id="IPR007372">
    <property type="entry name" value="Lipid/polyisoprenoid-bd_YceI"/>
</dbReference>
<accession>A0A369A203</accession>
<gene>
    <name evidence="3" type="ORF">DES35_103225</name>
</gene>
<dbReference type="InterPro" id="IPR036761">
    <property type="entry name" value="TTHA0802/YceI-like_sf"/>
</dbReference>
<dbReference type="PANTHER" id="PTHR34406:SF1">
    <property type="entry name" value="PROTEIN YCEI"/>
    <property type="match status" value="1"/>
</dbReference>
<proteinExistence type="predicted"/>
<dbReference type="PANTHER" id="PTHR34406">
    <property type="entry name" value="PROTEIN YCEI"/>
    <property type="match status" value="1"/>
</dbReference>
<reference evidence="3 4" key="1">
    <citation type="submission" date="2018-07" db="EMBL/GenBank/DDBJ databases">
        <title>Genomic Encyclopedia of Type Strains, Phase IV (KMG-IV): sequencing the most valuable type-strain genomes for metagenomic binning, comparative biology and taxonomic classification.</title>
        <authorList>
            <person name="Goeker M."/>
        </authorList>
    </citation>
    <scope>NUCLEOTIDE SEQUENCE [LARGE SCALE GENOMIC DNA]</scope>
    <source>
        <strain evidence="3 4">DSM 21410</strain>
    </source>
</reference>
<keyword evidence="4" id="KW-1185">Reference proteome</keyword>
<dbReference type="AlphaFoldDB" id="A0A369A203"/>
<evidence type="ECO:0000256" key="1">
    <source>
        <dbReference type="SAM" id="SignalP"/>
    </source>
</evidence>
<keyword evidence="1" id="KW-0732">Signal</keyword>
<feature type="chain" id="PRO_5017001160" evidence="1">
    <location>
        <begin position="27"/>
        <end position="221"/>
    </location>
</feature>
<name>A0A369A203_9FLAO</name>
<dbReference type="Proteomes" id="UP000253517">
    <property type="component" value="Unassembled WGS sequence"/>
</dbReference>
<protein>
    <submittedName>
        <fullName evidence="3">YceI-like domain-containing protein</fullName>
    </submittedName>
</protein>
<dbReference type="SMART" id="SM00867">
    <property type="entry name" value="YceI"/>
    <property type="match status" value="1"/>
</dbReference>
<dbReference type="Pfam" id="PF04264">
    <property type="entry name" value="YceI"/>
    <property type="match status" value="1"/>
</dbReference>
<feature type="signal peptide" evidence="1">
    <location>
        <begin position="1"/>
        <end position="26"/>
    </location>
</feature>
<feature type="domain" description="Lipid/polyisoprenoid-binding YceI-like" evidence="2">
    <location>
        <begin position="45"/>
        <end position="220"/>
    </location>
</feature>
<sequence>MKKNHILSIISAAALLWSCGGSNTEAVEATEAQDVPVYLTATSVVASTDESSINWKGFKTYSSDFHVGTINLLEGNFQLDNGKLVGGRFVIDMNSIVCTDLEDETYNNKLVSHLKSNDFFAVDSFPTAVFEITNVTEEANAEKGTTHIVSGNLTIRGITKNISFPATITVDENGVSIQAPEFGVNRTQFNVMFRSSGIAGVLKEQLIDDNFLLTLNVKGKF</sequence>